<gene>
    <name evidence="2" type="ORF">H1P_3520004</name>
</gene>
<dbReference type="Pfam" id="PF13154">
    <property type="entry name" value="DUF3991"/>
    <property type="match status" value="1"/>
</dbReference>
<feature type="domain" description="Toprim" evidence="1">
    <location>
        <begin position="52"/>
        <end position="134"/>
    </location>
</feature>
<dbReference type="RefSeq" id="WP_144874392.1">
    <property type="nucleotide sequence ID" value="NZ_LR214088.1"/>
</dbReference>
<evidence type="ECO:0000313" key="2">
    <source>
        <dbReference type="EMBL" id="VEP15622.1"/>
    </source>
</evidence>
<name>A0A563VW09_9CYAN</name>
<protein>
    <recommendedName>
        <fullName evidence="1">Toprim domain-containing protein</fullName>
    </recommendedName>
</protein>
<organism evidence="2 3">
    <name type="scientific">Hyella patelloides LEGE 07179</name>
    <dbReference type="NCBI Taxonomy" id="945734"/>
    <lineage>
        <taxon>Bacteria</taxon>
        <taxon>Bacillati</taxon>
        <taxon>Cyanobacteriota</taxon>
        <taxon>Cyanophyceae</taxon>
        <taxon>Pleurocapsales</taxon>
        <taxon>Hyellaceae</taxon>
        <taxon>Hyella</taxon>
    </lineage>
</organism>
<sequence>MTVAIDSRSNAIFPHYDGDGLTGYSVKNTKFTGFSSGGTKTLWQSNKSETDRCLVITESAIDAMSYHQLFGKENPHIRYIATSGTISNYQLELISTAMKEMTKLGGEIVIATDNDEMGKLMAKTLVKVAPEKSEVYRHTPQQGKDWNEVVERERQRILSQQKQQERGWGLEL</sequence>
<dbReference type="Proteomes" id="UP000320055">
    <property type="component" value="Unassembled WGS sequence"/>
</dbReference>
<dbReference type="SMART" id="SM00493">
    <property type="entry name" value="TOPRIM"/>
    <property type="match status" value="1"/>
</dbReference>
<reference evidence="2 3" key="1">
    <citation type="submission" date="2019-01" db="EMBL/GenBank/DDBJ databases">
        <authorList>
            <person name="Brito A."/>
        </authorList>
    </citation>
    <scope>NUCLEOTIDE SEQUENCE [LARGE SCALE GENOMIC DNA]</scope>
    <source>
        <strain evidence="2">1</strain>
    </source>
</reference>
<dbReference type="InterPro" id="IPR025054">
    <property type="entry name" value="DUF3991"/>
</dbReference>
<accession>A0A563VW09</accession>
<dbReference type="Pfam" id="PF13155">
    <property type="entry name" value="Toprim_2"/>
    <property type="match status" value="1"/>
</dbReference>
<evidence type="ECO:0000313" key="3">
    <source>
        <dbReference type="Proteomes" id="UP000320055"/>
    </source>
</evidence>
<dbReference type="AlphaFoldDB" id="A0A563VW09"/>
<dbReference type="Gene3D" id="3.40.1360.10">
    <property type="match status" value="1"/>
</dbReference>
<dbReference type="SUPFAM" id="SSF56731">
    <property type="entry name" value="DNA primase core"/>
    <property type="match status" value="1"/>
</dbReference>
<evidence type="ECO:0000259" key="1">
    <source>
        <dbReference type="SMART" id="SM00493"/>
    </source>
</evidence>
<keyword evidence="3" id="KW-1185">Reference proteome</keyword>
<proteinExistence type="predicted"/>
<dbReference type="CDD" id="cd00188">
    <property type="entry name" value="TOPRIM"/>
    <property type="match status" value="1"/>
</dbReference>
<dbReference type="InterPro" id="IPR006171">
    <property type="entry name" value="TOPRIM_dom"/>
</dbReference>
<dbReference type="OrthoDB" id="5757175at2"/>
<dbReference type="EMBL" id="CAACVJ010000282">
    <property type="protein sequence ID" value="VEP15622.1"/>
    <property type="molecule type" value="Genomic_DNA"/>
</dbReference>